<comment type="caution">
    <text evidence="2">The sequence shown here is derived from an EMBL/GenBank/DDBJ whole genome shotgun (WGS) entry which is preliminary data.</text>
</comment>
<feature type="domain" description="GST N-terminal" evidence="1">
    <location>
        <begin position="1"/>
        <end position="81"/>
    </location>
</feature>
<name>A0A7W9EU14_9SPHN</name>
<keyword evidence="2" id="KW-0808">Transferase</keyword>
<dbReference type="EMBL" id="JACIJH010000022">
    <property type="protein sequence ID" value="MBB5708631.1"/>
    <property type="molecule type" value="Genomic_DNA"/>
</dbReference>
<sequence>MTRPILYHCPDARSLRCLWAAEEAGLAIDLRLLPFPPRAFAPDYRAINPLMTVPGWVEDGRLMTESIAICERIAEDQRAIGTPFVG</sequence>
<dbReference type="GO" id="GO:0016740">
    <property type="term" value="F:transferase activity"/>
    <property type="evidence" value="ECO:0007669"/>
    <property type="project" value="UniProtKB-KW"/>
</dbReference>
<protein>
    <submittedName>
        <fullName evidence="2">Glutathione S-transferase</fullName>
    </submittedName>
</protein>
<dbReference type="AlphaFoldDB" id="A0A7W9EU14"/>
<gene>
    <name evidence="2" type="ORF">FHR21_004024</name>
</gene>
<proteinExistence type="predicted"/>
<dbReference type="PROSITE" id="PS50404">
    <property type="entry name" value="GST_NTER"/>
    <property type="match status" value="1"/>
</dbReference>
<dbReference type="Pfam" id="PF13409">
    <property type="entry name" value="GST_N_2"/>
    <property type="match status" value="1"/>
</dbReference>
<organism evidence="2 3">
    <name type="scientific">Sphingopyxis panaciterrulae</name>
    <dbReference type="NCBI Taxonomy" id="462372"/>
    <lineage>
        <taxon>Bacteria</taxon>
        <taxon>Pseudomonadati</taxon>
        <taxon>Pseudomonadota</taxon>
        <taxon>Alphaproteobacteria</taxon>
        <taxon>Sphingomonadales</taxon>
        <taxon>Sphingomonadaceae</taxon>
        <taxon>Sphingopyxis</taxon>
    </lineage>
</organism>
<keyword evidence="3" id="KW-1185">Reference proteome</keyword>
<dbReference type="InterPro" id="IPR004045">
    <property type="entry name" value="Glutathione_S-Trfase_N"/>
</dbReference>
<evidence type="ECO:0000259" key="1">
    <source>
        <dbReference type="PROSITE" id="PS50404"/>
    </source>
</evidence>
<dbReference type="Gene3D" id="3.40.30.10">
    <property type="entry name" value="Glutaredoxin"/>
    <property type="match status" value="1"/>
</dbReference>
<dbReference type="Proteomes" id="UP000537161">
    <property type="component" value="Unassembled WGS sequence"/>
</dbReference>
<dbReference type="SUPFAM" id="SSF52833">
    <property type="entry name" value="Thioredoxin-like"/>
    <property type="match status" value="1"/>
</dbReference>
<accession>A0A7W9EU14</accession>
<dbReference type="RefSeq" id="WP_246427360.1">
    <property type="nucleotide sequence ID" value="NZ_JACIJH010000022.1"/>
</dbReference>
<evidence type="ECO:0000313" key="3">
    <source>
        <dbReference type="Proteomes" id="UP000537161"/>
    </source>
</evidence>
<dbReference type="InterPro" id="IPR036249">
    <property type="entry name" value="Thioredoxin-like_sf"/>
</dbReference>
<dbReference type="CDD" id="cd03046">
    <property type="entry name" value="GST_N_GTT1_like"/>
    <property type="match status" value="1"/>
</dbReference>
<evidence type="ECO:0000313" key="2">
    <source>
        <dbReference type="EMBL" id="MBB5708631.1"/>
    </source>
</evidence>
<reference evidence="2 3" key="1">
    <citation type="submission" date="2020-08" db="EMBL/GenBank/DDBJ databases">
        <title>Genomic Encyclopedia of Type Strains, Phase IV (KMG-IV): sequencing the most valuable type-strain genomes for metagenomic binning, comparative biology and taxonomic classification.</title>
        <authorList>
            <person name="Goeker M."/>
        </authorList>
    </citation>
    <scope>NUCLEOTIDE SEQUENCE [LARGE SCALE GENOMIC DNA]</scope>
    <source>
        <strain evidence="2 3">DSM 27163</strain>
    </source>
</reference>